<dbReference type="Proteomes" id="UP001170717">
    <property type="component" value="Unassembled WGS sequence"/>
</dbReference>
<dbReference type="Proteomes" id="UP000056750">
    <property type="component" value="Chromosome"/>
</dbReference>
<reference evidence="2" key="2">
    <citation type="submission" date="2023-07" db="EMBL/GenBank/DDBJ databases">
        <title>Genome content predicts the carbon catabolic preferences of heterotrophic bacteria.</title>
        <authorList>
            <person name="Gralka M."/>
        </authorList>
    </citation>
    <scope>NUCLEOTIDE SEQUENCE</scope>
    <source>
        <strain evidence="2">F2M12</strain>
    </source>
</reference>
<accession>A0AAW7YXU9</accession>
<protein>
    <recommendedName>
        <fullName evidence="5">CPXCG motif-containing cysteine-rich protein</fullName>
    </recommendedName>
</protein>
<evidence type="ECO:0000313" key="2">
    <source>
        <dbReference type="EMBL" id="MDO6577011.1"/>
    </source>
</evidence>
<dbReference type="RefSeq" id="WP_057795642.1">
    <property type="nucleotide sequence ID" value="NZ_CAXIBE010000035.1"/>
</dbReference>
<name>A0AAW7YXU9_9ALTE</name>
<dbReference type="GeneID" id="83259837"/>
<dbReference type="KEGG" id="asq:AVL57_19255"/>
<evidence type="ECO:0000313" key="1">
    <source>
        <dbReference type="EMBL" id="AMJ75911.1"/>
    </source>
</evidence>
<evidence type="ECO:0000313" key="3">
    <source>
        <dbReference type="Proteomes" id="UP000056750"/>
    </source>
</evidence>
<keyword evidence="3" id="KW-1185">Reference proteome</keyword>
<reference evidence="1 3" key="1">
    <citation type="submission" date="2015-12" db="EMBL/GenBank/DDBJ databases">
        <title>Intraspecies pangenome expansion in the marine bacterium Alteromonas.</title>
        <authorList>
            <person name="Lopez-Perez M."/>
            <person name="Rodriguez-Valera F."/>
        </authorList>
    </citation>
    <scope>NUCLEOTIDE SEQUENCE [LARGE SCALE GENOMIC DNA]</scope>
    <source>
        <strain evidence="1 3">LMG 21861</strain>
    </source>
</reference>
<gene>
    <name evidence="1" type="ORF">AVL57_19255</name>
    <name evidence="2" type="ORF">Q4527_06380</name>
</gene>
<sequence length="69" mass="7888">MKTETTLEYMCPYCGAFNEFSEHTIRDMYQEQVETCGCCKKNLSLTAANGVEGRINLIISELETEFHSK</sequence>
<organism evidence="2 4">
    <name type="scientific">Alteromonas stellipolaris</name>
    <dbReference type="NCBI Taxonomy" id="233316"/>
    <lineage>
        <taxon>Bacteria</taxon>
        <taxon>Pseudomonadati</taxon>
        <taxon>Pseudomonadota</taxon>
        <taxon>Gammaproteobacteria</taxon>
        <taxon>Alteromonadales</taxon>
        <taxon>Alteromonadaceae</taxon>
        <taxon>Alteromonas/Salinimonas group</taxon>
        <taxon>Alteromonas</taxon>
    </lineage>
</organism>
<dbReference type="EMBL" id="CP013926">
    <property type="protein sequence ID" value="AMJ75911.1"/>
    <property type="molecule type" value="Genomic_DNA"/>
</dbReference>
<proteinExistence type="predicted"/>
<evidence type="ECO:0008006" key="5">
    <source>
        <dbReference type="Google" id="ProtNLM"/>
    </source>
</evidence>
<evidence type="ECO:0000313" key="4">
    <source>
        <dbReference type="Proteomes" id="UP001170717"/>
    </source>
</evidence>
<dbReference type="AlphaFoldDB" id="A0AAW7YXU9"/>
<dbReference type="EMBL" id="JAUOQI010000003">
    <property type="protein sequence ID" value="MDO6577011.1"/>
    <property type="molecule type" value="Genomic_DNA"/>
</dbReference>